<reference evidence="1 2" key="2">
    <citation type="journal article" date="2014" name="PLoS ONE">
        <title>Evolution of mitochondria reconstructed from the energy metabolism of living bacteria.</title>
        <authorList>
            <person name="Degli Esposti M."/>
            <person name="Chouaia B."/>
            <person name="Comandatore F."/>
            <person name="Crotti E."/>
            <person name="Sassera D."/>
            <person name="Lievens P.M."/>
            <person name="Daffonchio D."/>
            <person name="Bandi C."/>
        </authorList>
    </citation>
    <scope>NUCLEOTIDE SEQUENCE [LARGE SCALE GENOMIC DNA]</scope>
    <source>
        <strain evidence="1 2">SF2.1</strain>
    </source>
</reference>
<evidence type="ECO:0000313" key="1">
    <source>
        <dbReference type="EMBL" id="CDG38409.1"/>
    </source>
</evidence>
<accession>A0A060QBA1</accession>
<organism evidence="1 2">
    <name type="scientific">Asaia bogorensis</name>
    <dbReference type="NCBI Taxonomy" id="91915"/>
    <lineage>
        <taxon>Bacteria</taxon>
        <taxon>Pseudomonadati</taxon>
        <taxon>Pseudomonadota</taxon>
        <taxon>Alphaproteobacteria</taxon>
        <taxon>Acetobacterales</taxon>
        <taxon>Acetobacteraceae</taxon>
        <taxon>Asaia</taxon>
    </lineage>
</organism>
<proteinExistence type="predicted"/>
<dbReference type="Proteomes" id="UP000027583">
    <property type="component" value="Unassembled WGS sequence"/>
</dbReference>
<gene>
    <name evidence="1" type="ORF">ASAP_0364</name>
</gene>
<sequence length="46" mass="4995">MHGVINRGSTVINAHIFRVQGRENLFPPRLAVMKGQGIGWGGHGVE</sequence>
<comment type="caution">
    <text evidence="1">The sequence shown here is derived from an EMBL/GenBank/DDBJ whole genome shotgun (WGS) entry which is preliminary data.</text>
</comment>
<name>A0A060QBA1_9PROT</name>
<reference evidence="1 2" key="1">
    <citation type="journal article" date="2014" name="Genome Biol. Evol.">
        <title>Acetic acid bacteria genomes reveal functional traits for adaptation to life in insect guts.</title>
        <authorList>
            <person name="Chouaia B."/>
            <person name="Gaiarsa S."/>
            <person name="Crotti E."/>
            <person name="Comandatore F."/>
            <person name="Degli Esposti M."/>
            <person name="Ricci I."/>
            <person name="Alma A."/>
            <person name="Favia G."/>
            <person name="Bandi C."/>
            <person name="Daffonchio D."/>
        </authorList>
    </citation>
    <scope>NUCLEOTIDE SEQUENCE [LARGE SCALE GENOMIC DNA]</scope>
    <source>
        <strain evidence="1 2">SF2.1</strain>
    </source>
</reference>
<dbReference type="EMBL" id="CBLX010000003">
    <property type="protein sequence ID" value="CDG38409.1"/>
    <property type="molecule type" value="Genomic_DNA"/>
</dbReference>
<protein>
    <submittedName>
        <fullName evidence="1">Uncharacterized protein</fullName>
    </submittedName>
</protein>
<evidence type="ECO:0000313" key="2">
    <source>
        <dbReference type="Proteomes" id="UP000027583"/>
    </source>
</evidence>
<dbReference type="AlphaFoldDB" id="A0A060QBA1"/>